<dbReference type="PANTHER" id="PTHR10807:SF8">
    <property type="entry name" value="PHOSPHATIDYLINOSITOL-3-PHOSPHATE PHOSPHATASE"/>
    <property type="match status" value="1"/>
</dbReference>
<dbReference type="GO" id="GO:0008270">
    <property type="term" value="F:zinc ion binding"/>
    <property type="evidence" value="ECO:0007669"/>
    <property type="project" value="UniProtKB-KW"/>
</dbReference>
<dbReference type="InterPro" id="IPR048994">
    <property type="entry name" value="PH-GRAM_MTMR6-9"/>
</dbReference>
<feature type="active site" description="Phosphocysteine intermediate" evidence="11">
    <location>
        <position position="334"/>
    </location>
</feature>
<proteinExistence type="inferred from homology"/>
<dbReference type="Pfam" id="PF06602">
    <property type="entry name" value="Myotub-related"/>
    <property type="match status" value="1"/>
</dbReference>
<dbReference type="PROSITE" id="PS51339">
    <property type="entry name" value="PPASE_MYOTUBULARIN"/>
    <property type="match status" value="1"/>
</dbReference>
<comment type="subcellular location">
    <subcellularLocation>
        <location evidence="1">Membrane</location>
    </subcellularLocation>
</comment>
<dbReference type="GO" id="GO:0005737">
    <property type="term" value="C:cytoplasm"/>
    <property type="evidence" value="ECO:0007669"/>
    <property type="project" value="TreeGrafter"/>
</dbReference>
<dbReference type="GO" id="GO:0046856">
    <property type="term" value="P:phosphatidylinositol dephosphorylation"/>
    <property type="evidence" value="ECO:0007669"/>
    <property type="project" value="TreeGrafter"/>
</dbReference>
<dbReference type="SUPFAM" id="SSF50729">
    <property type="entry name" value="PH domain-like"/>
    <property type="match status" value="1"/>
</dbReference>
<dbReference type="Pfam" id="PF21098">
    <property type="entry name" value="PH-GRAM_MTMR6-like"/>
    <property type="match status" value="1"/>
</dbReference>
<dbReference type="InterPro" id="IPR011993">
    <property type="entry name" value="PH-like_dom_sf"/>
</dbReference>
<dbReference type="InterPro" id="IPR016130">
    <property type="entry name" value="Tyr_Pase_AS"/>
</dbReference>
<evidence type="ECO:0000259" key="15">
    <source>
        <dbReference type="PROSITE" id="PS51339"/>
    </source>
</evidence>
<keyword evidence="5 13" id="KW-0863">Zinc-finger</keyword>
<evidence type="ECO:0000256" key="12">
    <source>
        <dbReference type="PIRSR" id="PIRSR630564-2"/>
    </source>
</evidence>
<evidence type="ECO:0000256" key="2">
    <source>
        <dbReference type="ARBA" id="ARBA00007471"/>
    </source>
</evidence>
<dbReference type="GO" id="GO:0052629">
    <property type="term" value="F:phosphatidylinositol-3,5-bisphosphate 3-phosphatase activity"/>
    <property type="evidence" value="ECO:0007669"/>
    <property type="project" value="UniProtKB-EC"/>
</dbReference>
<keyword evidence="8" id="KW-0443">Lipid metabolism</keyword>
<dbReference type="InterPro" id="IPR010569">
    <property type="entry name" value="Myotubularin-like_Pase_dom"/>
</dbReference>
<dbReference type="Gene3D" id="2.30.29.30">
    <property type="entry name" value="Pleckstrin-homology domain (PH domain)/Phosphotyrosine-binding domain (PTB)"/>
    <property type="match status" value="1"/>
</dbReference>
<dbReference type="Pfam" id="PF01363">
    <property type="entry name" value="FYVE"/>
    <property type="match status" value="1"/>
</dbReference>
<evidence type="ECO:0000256" key="4">
    <source>
        <dbReference type="ARBA" id="ARBA00022723"/>
    </source>
</evidence>
<feature type="domain" description="FYVE-type" evidence="14">
    <location>
        <begin position="604"/>
        <end position="658"/>
    </location>
</feature>
<evidence type="ECO:0000256" key="7">
    <source>
        <dbReference type="ARBA" id="ARBA00022833"/>
    </source>
</evidence>
<dbReference type="InterPro" id="IPR030564">
    <property type="entry name" value="Myotubularin"/>
</dbReference>
<dbReference type="GO" id="GO:0016020">
    <property type="term" value="C:membrane"/>
    <property type="evidence" value="ECO:0007669"/>
    <property type="project" value="UniProtKB-SubCell"/>
</dbReference>
<dbReference type="GO" id="GO:0004438">
    <property type="term" value="F:phosphatidylinositol-3-phosphate phosphatase activity"/>
    <property type="evidence" value="ECO:0007669"/>
    <property type="project" value="TreeGrafter"/>
</dbReference>
<evidence type="ECO:0000256" key="8">
    <source>
        <dbReference type="ARBA" id="ARBA00023098"/>
    </source>
</evidence>
<keyword evidence="7" id="KW-0862">Zinc</keyword>
<evidence type="ECO:0000259" key="14">
    <source>
        <dbReference type="PROSITE" id="PS50178"/>
    </source>
</evidence>
<name>A0AA36CDB5_9BILA</name>
<dbReference type="SMART" id="SM00404">
    <property type="entry name" value="PTPc_motif"/>
    <property type="match status" value="1"/>
</dbReference>
<reference evidence="16" key="1">
    <citation type="submission" date="2023-06" db="EMBL/GenBank/DDBJ databases">
        <authorList>
            <person name="Delattre M."/>
        </authorList>
    </citation>
    <scope>NUCLEOTIDE SEQUENCE</scope>
    <source>
        <strain evidence="16">AF72</strain>
    </source>
</reference>
<accession>A0AA36CDB5</accession>
<dbReference type="EMBL" id="CATQJA010001352">
    <property type="protein sequence ID" value="CAJ0566908.1"/>
    <property type="molecule type" value="Genomic_DNA"/>
</dbReference>
<feature type="binding site" evidence="12">
    <location>
        <begin position="273"/>
        <end position="274"/>
    </location>
    <ligand>
        <name>substrate</name>
    </ligand>
</feature>
<evidence type="ECO:0000256" key="5">
    <source>
        <dbReference type="ARBA" id="ARBA00022771"/>
    </source>
</evidence>
<evidence type="ECO:0000256" key="9">
    <source>
        <dbReference type="ARBA" id="ARBA00023136"/>
    </source>
</evidence>
<evidence type="ECO:0000256" key="1">
    <source>
        <dbReference type="ARBA" id="ARBA00004370"/>
    </source>
</evidence>
<dbReference type="SMART" id="SM00064">
    <property type="entry name" value="FYVE"/>
    <property type="match status" value="1"/>
</dbReference>
<dbReference type="InterPro" id="IPR017455">
    <property type="entry name" value="Znf_FYVE-rel"/>
</dbReference>
<keyword evidence="6" id="KW-0378">Hydrolase</keyword>
<dbReference type="InterPro" id="IPR000306">
    <property type="entry name" value="Znf_FYVE"/>
</dbReference>
<dbReference type="AlphaFoldDB" id="A0AA36CDB5"/>
<dbReference type="InterPro" id="IPR029021">
    <property type="entry name" value="Prot-tyrosine_phosphatase-like"/>
</dbReference>
<dbReference type="Gene3D" id="3.30.40.10">
    <property type="entry name" value="Zinc/RING finger domain, C3HC4 (zinc finger)"/>
    <property type="match status" value="1"/>
</dbReference>
<gene>
    <name evidence="16" type="ORF">MSPICULIGERA_LOCUS5489</name>
</gene>
<keyword evidence="17" id="KW-1185">Reference proteome</keyword>
<dbReference type="PROSITE" id="PS50178">
    <property type="entry name" value="ZF_FYVE"/>
    <property type="match status" value="1"/>
</dbReference>
<evidence type="ECO:0000256" key="6">
    <source>
        <dbReference type="ARBA" id="ARBA00022801"/>
    </source>
</evidence>
<feature type="domain" description="Myotubularin phosphatase" evidence="15">
    <location>
        <begin position="125"/>
        <end position="500"/>
    </location>
</feature>
<keyword evidence="4" id="KW-0479">Metal-binding</keyword>
<dbReference type="InterPro" id="IPR013083">
    <property type="entry name" value="Znf_RING/FYVE/PHD"/>
</dbReference>
<sequence>MHYNNKKILTARVEKVQLVDRWGGEQNIVGTIHATSSHVIFKAETGTREIWLANGLIGAVERGALSAAGCPLVIRCKHFMQIHLLINRDKACQELYETLLKVCKPTNIENVFAFENRCLSEDVRGWNRLDWTSEFSRQGVSSSWTQTDINKGYKSCDTYPEKLWVPTAARTPVLEGAISFRSRGRLPALTYFYKKNGAALSRCAQPNSGFRARCMEDETLMSLIGKANPQHDIVYLIDTRPMVNAMVNKVQGKGYEDERNYSNIKHQFFDVENIHVMRTSQQKLVDACGKCRNVNEYLKAVESSGWLKHVRAVVECSMFIAESLSKGISCVVHCSDGWDRTSQTVSIAELLVDPFYRTIHGFEVLIEKDWLGFGHKFDDRCAHVGANNDEAPKEVSPVFSQWLDCVWQIWKMRPRAFEFNERFLIELHEHAYSCQFGTFLGNCDCDRKSLSLSTRTKSLWTYLDSRQDDFLNPFYDATLYDNLIDIDTRAASFSVWQGLYNRFDDGILPREDIQSSTMSSMEHVGILEAHVAQLRNKLAELKQQLGKGAAIGMVDSGHGSSSGNEGADGAQSPLSYSLCGFGEESGYCEGLLQPVALRWTSERDASACASPNCGFEFNSRGERRMHCYRCGKIFCRRCVRVTSDEQERVCITCTSAQSGIQHT</sequence>
<feature type="non-terminal residue" evidence="16">
    <location>
        <position position="663"/>
    </location>
</feature>
<dbReference type="SUPFAM" id="SSF52799">
    <property type="entry name" value="(Phosphotyrosine protein) phosphatases II"/>
    <property type="match status" value="1"/>
</dbReference>
<evidence type="ECO:0000256" key="3">
    <source>
        <dbReference type="ARBA" id="ARBA00012903"/>
    </source>
</evidence>
<feature type="binding site" evidence="12">
    <location>
        <begin position="334"/>
        <end position="340"/>
    </location>
    <ligand>
        <name>substrate</name>
    </ligand>
</feature>
<dbReference type="Proteomes" id="UP001177023">
    <property type="component" value="Unassembled WGS sequence"/>
</dbReference>
<dbReference type="InterPro" id="IPR003595">
    <property type="entry name" value="Tyr_Pase_cat"/>
</dbReference>
<keyword evidence="9" id="KW-0472">Membrane</keyword>
<dbReference type="SUPFAM" id="SSF57903">
    <property type="entry name" value="FYVE/PHD zinc finger"/>
    <property type="match status" value="1"/>
</dbReference>
<protein>
    <recommendedName>
        <fullName evidence="3">phosphatidylinositol-3,5-bisphosphate 3-phosphatase</fullName>
        <ecNumber evidence="3">3.1.3.95</ecNumber>
    </recommendedName>
    <alternativeName>
        <fullName evidence="10">Phosphatidylinositol-3,5-bisphosphate 3-phosphatase</fullName>
    </alternativeName>
</protein>
<organism evidence="16 17">
    <name type="scientific">Mesorhabditis spiculigera</name>
    <dbReference type="NCBI Taxonomy" id="96644"/>
    <lineage>
        <taxon>Eukaryota</taxon>
        <taxon>Metazoa</taxon>
        <taxon>Ecdysozoa</taxon>
        <taxon>Nematoda</taxon>
        <taxon>Chromadorea</taxon>
        <taxon>Rhabditida</taxon>
        <taxon>Rhabditina</taxon>
        <taxon>Rhabditomorpha</taxon>
        <taxon>Rhabditoidea</taxon>
        <taxon>Rhabditidae</taxon>
        <taxon>Mesorhabditinae</taxon>
        <taxon>Mesorhabditis</taxon>
    </lineage>
</organism>
<dbReference type="PROSITE" id="PS00383">
    <property type="entry name" value="TYR_PHOSPHATASE_1"/>
    <property type="match status" value="1"/>
</dbReference>
<comment type="similarity">
    <text evidence="2">Belongs to the protein-tyrosine phosphatase family. Non-receptor class myotubularin subfamily.</text>
</comment>
<evidence type="ECO:0000313" key="17">
    <source>
        <dbReference type="Proteomes" id="UP001177023"/>
    </source>
</evidence>
<evidence type="ECO:0000313" key="16">
    <source>
        <dbReference type="EMBL" id="CAJ0566908.1"/>
    </source>
</evidence>
<dbReference type="EC" id="3.1.3.95" evidence="3"/>
<evidence type="ECO:0000256" key="13">
    <source>
        <dbReference type="PROSITE-ProRule" id="PRU00091"/>
    </source>
</evidence>
<dbReference type="InterPro" id="IPR011011">
    <property type="entry name" value="Znf_FYVE_PHD"/>
</dbReference>
<dbReference type="PANTHER" id="PTHR10807">
    <property type="entry name" value="MYOTUBULARIN-RELATED"/>
    <property type="match status" value="1"/>
</dbReference>
<evidence type="ECO:0000256" key="11">
    <source>
        <dbReference type="PIRSR" id="PIRSR630564-1"/>
    </source>
</evidence>
<evidence type="ECO:0000256" key="10">
    <source>
        <dbReference type="ARBA" id="ARBA00032571"/>
    </source>
</evidence>
<comment type="caution">
    <text evidence="16">The sequence shown here is derived from an EMBL/GenBank/DDBJ whole genome shotgun (WGS) entry which is preliminary data.</text>
</comment>